<feature type="compositionally biased region" description="Pro residues" evidence="1">
    <location>
        <begin position="1"/>
        <end position="11"/>
    </location>
</feature>
<keyword evidence="3" id="KW-1185">Reference proteome</keyword>
<name>A0A9N7VWG7_PLEPL</name>
<protein>
    <submittedName>
        <fullName evidence="2">Uncharacterized protein</fullName>
    </submittedName>
</protein>
<comment type="caution">
    <text evidence="2">The sequence shown here is derived from an EMBL/GenBank/DDBJ whole genome shotgun (WGS) entry which is preliminary data.</text>
</comment>
<dbReference type="AlphaFoldDB" id="A0A9N7VWG7"/>
<feature type="region of interest" description="Disordered" evidence="1">
    <location>
        <begin position="1"/>
        <end position="90"/>
    </location>
</feature>
<dbReference type="Proteomes" id="UP001153269">
    <property type="component" value="Unassembled WGS sequence"/>
</dbReference>
<organism evidence="2 3">
    <name type="scientific">Pleuronectes platessa</name>
    <name type="common">European plaice</name>
    <dbReference type="NCBI Taxonomy" id="8262"/>
    <lineage>
        <taxon>Eukaryota</taxon>
        <taxon>Metazoa</taxon>
        <taxon>Chordata</taxon>
        <taxon>Craniata</taxon>
        <taxon>Vertebrata</taxon>
        <taxon>Euteleostomi</taxon>
        <taxon>Actinopterygii</taxon>
        <taxon>Neopterygii</taxon>
        <taxon>Teleostei</taxon>
        <taxon>Neoteleostei</taxon>
        <taxon>Acanthomorphata</taxon>
        <taxon>Carangaria</taxon>
        <taxon>Pleuronectiformes</taxon>
        <taxon>Pleuronectoidei</taxon>
        <taxon>Pleuronectidae</taxon>
        <taxon>Pleuronectes</taxon>
    </lineage>
</organism>
<accession>A0A9N7VWG7</accession>
<evidence type="ECO:0000313" key="2">
    <source>
        <dbReference type="EMBL" id="CAB1460642.1"/>
    </source>
</evidence>
<evidence type="ECO:0000313" key="3">
    <source>
        <dbReference type="Proteomes" id="UP001153269"/>
    </source>
</evidence>
<reference evidence="2" key="1">
    <citation type="submission" date="2020-03" db="EMBL/GenBank/DDBJ databases">
        <authorList>
            <person name="Weist P."/>
        </authorList>
    </citation>
    <scope>NUCLEOTIDE SEQUENCE</scope>
</reference>
<evidence type="ECO:0000256" key="1">
    <source>
        <dbReference type="SAM" id="MobiDB-lite"/>
    </source>
</evidence>
<sequence length="218" mass="23771">MSPRQQPPLNPPRECAKAPLPPPTEKKKPVLAHATPRIPPPSTNHHHPAAQYTRTTYRGLPYPPNGPKTATPPDLSQPQSTDRIHPQKNQNHPREWIHRMLLPLHPPALAAPPASGSHALVGTPLRGSANELTHPFLAREPGPPAPLRLPCARPTPRGGRRLLAPVPPRPHALTALPAAPHHRAKHHRQSFLSADHHGGLLALAPPLCRSRVPLDKRP</sequence>
<proteinExistence type="predicted"/>
<gene>
    <name evidence="2" type="ORF">PLEPLA_LOCUS48493</name>
</gene>
<dbReference type="EMBL" id="CADEAL010004489">
    <property type="protein sequence ID" value="CAB1460642.1"/>
    <property type="molecule type" value="Genomic_DNA"/>
</dbReference>